<comment type="caution">
    <text evidence="1">The sequence shown here is derived from an EMBL/GenBank/DDBJ whole genome shotgun (WGS) entry which is preliminary data.</text>
</comment>
<proteinExistence type="predicted"/>
<evidence type="ECO:0000313" key="2">
    <source>
        <dbReference type="Proteomes" id="UP001056766"/>
    </source>
</evidence>
<dbReference type="Proteomes" id="UP001056766">
    <property type="component" value="Unassembled WGS sequence"/>
</dbReference>
<dbReference type="AlphaFoldDB" id="A0A9E4ZG49"/>
<keyword evidence="2" id="KW-1185">Reference proteome</keyword>
<reference evidence="1" key="1">
    <citation type="journal article" date="2021" name="mSystems">
        <title>Bacteria and Archaea Synergistically Convert Glycine Betaine to Biogenic Methane in the Formosa Cold Seep of the South China Sea.</title>
        <authorList>
            <person name="Li L."/>
            <person name="Zhang W."/>
            <person name="Zhang S."/>
            <person name="Song L."/>
            <person name="Sun Q."/>
            <person name="Zhang H."/>
            <person name="Xiang H."/>
            <person name="Dong X."/>
        </authorList>
    </citation>
    <scope>NUCLEOTIDE SEQUENCE</scope>
    <source>
        <strain evidence="1">LLY</strain>
    </source>
</reference>
<gene>
    <name evidence="1" type="ORF">KDK67_09815</name>
</gene>
<sequence>MIEIRAQPGPQHQFLESTADIVLYGGTTGSGKSFCKLMELTRHTNHKGFGAVIFRHTSVQVHMKVACGIPPN</sequence>
<name>A0A9E4ZG49_9EURY</name>
<evidence type="ECO:0000313" key="1">
    <source>
        <dbReference type="EMBL" id="MCM1987273.1"/>
    </source>
</evidence>
<reference evidence="1" key="2">
    <citation type="submission" date="2021-04" db="EMBL/GenBank/DDBJ databases">
        <authorList>
            <person name="Dong X."/>
        </authorList>
    </citation>
    <scope>NUCLEOTIDE SEQUENCE</scope>
    <source>
        <strain evidence="1">LLY</strain>
    </source>
</reference>
<organism evidence="1 2">
    <name type="scientific">Methanococcoides seepicolus</name>
    <dbReference type="NCBI Taxonomy" id="2828780"/>
    <lineage>
        <taxon>Archaea</taxon>
        <taxon>Methanobacteriati</taxon>
        <taxon>Methanobacteriota</taxon>
        <taxon>Stenosarchaea group</taxon>
        <taxon>Methanomicrobia</taxon>
        <taxon>Methanosarcinales</taxon>
        <taxon>Methanosarcinaceae</taxon>
        <taxon>Methanococcoides</taxon>
    </lineage>
</organism>
<dbReference type="EMBL" id="JAGSOI010000041">
    <property type="protein sequence ID" value="MCM1987273.1"/>
    <property type="molecule type" value="Genomic_DNA"/>
</dbReference>
<protein>
    <submittedName>
        <fullName evidence="1">Terminase family protein</fullName>
    </submittedName>
</protein>
<accession>A0A9E4ZG49</accession>